<gene>
    <name evidence="2" type="ORF">J34TS1_05000</name>
</gene>
<accession>A0A919YBE3</accession>
<dbReference type="RefSeq" id="WP_212976900.1">
    <property type="nucleotide sequence ID" value="NZ_AP025343.1"/>
</dbReference>
<organism evidence="2 3">
    <name type="scientific">Paenibacillus azoreducens</name>
    <dbReference type="NCBI Taxonomy" id="116718"/>
    <lineage>
        <taxon>Bacteria</taxon>
        <taxon>Bacillati</taxon>
        <taxon>Bacillota</taxon>
        <taxon>Bacilli</taxon>
        <taxon>Bacillales</taxon>
        <taxon>Paenibacillaceae</taxon>
        <taxon>Paenibacillus</taxon>
    </lineage>
</organism>
<sequence length="301" mass="33283">MSNSADAKIEENKERAISLPDELPQELLKGRYEDVYGRFSDDFKKQVHLAEFTEAMQAFLKGAGSFEQVARMQLNGGDTRIWFTPDKAKGIAGVFNEQGDILGLQINGHPGWPEQDKKKTAVTYKLPFQGEDWLVFWGGTNVLLNYHYEYESQRYAYDIVQAKDGYSYSGDPTRNESYYAFGKEILAPADGVVVSIVNDIPDNEPVGVMNEKAPAGNVVVIQHGGEYSYLAHLKKGSVTVKPGDRVRAGDVIGHLGNSGNSSEPHLHFQVSDGAELFQSHAIPIQWAGGIEPVKGEFMPIK</sequence>
<dbReference type="InterPro" id="IPR011055">
    <property type="entry name" value="Dup_hybrid_motif"/>
</dbReference>
<evidence type="ECO:0000313" key="3">
    <source>
        <dbReference type="Proteomes" id="UP000682811"/>
    </source>
</evidence>
<evidence type="ECO:0000313" key="2">
    <source>
        <dbReference type="EMBL" id="GIO45735.1"/>
    </source>
</evidence>
<dbReference type="Pfam" id="PF01551">
    <property type="entry name" value="Peptidase_M23"/>
    <property type="match status" value="1"/>
</dbReference>
<protein>
    <submittedName>
        <fullName evidence="2">M23 family metallopeptidase</fullName>
    </submittedName>
</protein>
<dbReference type="CDD" id="cd12797">
    <property type="entry name" value="M23_peptidase"/>
    <property type="match status" value="1"/>
</dbReference>
<dbReference type="SUPFAM" id="SSF51261">
    <property type="entry name" value="Duplicated hybrid motif"/>
    <property type="match status" value="1"/>
</dbReference>
<dbReference type="InterPro" id="IPR050570">
    <property type="entry name" value="Cell_wall_metabolism_enzyme"/>
</dbReference>
<reference evidence="2 3" key="1">
    <citation type="submission" date="2021-03" db="EMBL/GenBank/DDBJ databases">
        <title>Antimicrobial resistance genes in bacteria isolated from Japanese honey, and their potential for conferring macrolide and lincosamide resistance in the American foulbrood pathogen Paenibacillus larvae.</title>
        <authorList>
            <person name="Okamoto M."/>
            <person name="Kumagai M."/>
            <person name="Kanamori H."/>
            <person name="Takamatsu D."/>
        </authorList>
    </citation>
    <scope>NUCLEOTIDE SEQUENCE [LARGE SCALE GENOMIC DNA]</scope>
    <source>
        <strain evidence="2 3">J34TS1</strain>
    </source>
</reference>
<dbReference type="GO" id="GO:0004222">
    <property type="term" value="F:metalloendopeptidase activity"/>
    <property type="evidence" value="ECO:0007669"/>
    <property type="project" value="TreeGrafter"/>
</dbReference>
<dbReference type="PANTHER" id="PTHR21666:SF270">
    <property type="entry name" value="MUREIN HYDROLASE ACTIVATOR ENVC"/>
    <property type="match status" value="1"/>
</dbReference>
<proteinExistence type="predicted"/>
<keyword evidence="3" id="KW-1185">Reference proteome</keyword>
<dbReference type="EMBL" id="BORT01000002">
    <property type="protein sequence ID" value="GIO45735.1"/>
    <property type="molecule type" value="Genomic_DNA"/>
</dbReference>
<dbReference type="PANTHER" id="PTHR21666">
    <property type="entry name" value="PEPTIDASE-RELATED"/>
    <property type="match status" value="1"/>
</dbReference>
<feature type="domain" description="M23ase beta-sheet core" evidence="1">
    <location>
        <begin position="182"/>
        <end position="272"/>
    </location>
</feature>
<dbReference type="Gene3D" id="2.70.70.10">
    <property type="entry name" value="Glucose Permease (Domain IIA)"/>
    <property type="match status" value="1"/>
</dbReference>
<name>A0A919YBE3_9BACL</name>
<comment type="caution">
    <text evidence="2">The sequence shown here is derived from an EMBL/GenBank/DDBJ whole genome shotgun (WGS) entry which is preliminary data.</text>
</comment>
<dbReference type="InterPro" id="IPR016047">
    <property type="entry name" value="M23ase_b-sheet_dom"/>
</dbReference>
<dbReference type="Proteomes" id="UP000682811">
    <property type="component" value="Unassembled WGS sequence"/>
</dbReference>
<evidence type="ECO:0000259" key="1">
    <source>
        <dbReference type="Pfam" id="PF01551"/>
    </source>
</evidence>
<dbReference type="AlphaFoldDB" id="A0A919YBE3"/>